<keyword evidence="1" id="KW-0143">Chaperone</keyword>
<evidence type="ECO:0000256" key="1">
    <source>
        <dbReference type="ARBA" id="ARBA00023186"/>
    </source>
</evidence>
<gene>
    <name evidence="3" type="ORF">NQ317_018942</name>
</gene>
<dbReference type="Proteomes" id="UP001162164">
    <property type="component" value="Unassembled WGS sequence"/>
</dbReference>
<organism evidence="3 4">
    <name type="scientific">Molorchus minor</name>
    <dbReference type="NCBI Taxonomy" id="1323400"/>
    <lineage>
        <taxon>Eukaryota</taxon>
        <taxon>Metazoa</taxon>
        <taxon>Ecdysozoa</taxon>
        <taxon>Arthropoda</taxon>
        <taxon>Hexapoda</taxon>
        <taxon>Insecta</taxon>
        <taxon>Pterygota</taxon>
        <taxon>Neoptera</taxon>
        <taxon>Endopterygota</taxon>
        <taxon>Coleoptera</taxon>
        <taxon>Polyphaga</taxon>
        <taxon>Cucujiformia</taxon>
        <taxon>Chrysomeloidea</taxon>
        <taxon>Cerambycidae</taxon>
        <taxon>Lamiinae</taxon>
        <taxon>Monochamini</taxon>
        <taxon>Molorchus</taxon>
    </lineage>
</organism>
<evidence type="ECO:0000256" key="2">
    <source>
        <dbReference type="ARBA" id="ARBA00043974"/>
    </source>
</evidence>
<evidence type="ECO:0008006" key="5">
    <source>
        <dbReference type="Google" id="ProtNLM"/>
    </source>
</evidence>
<protein>
    <recommendedName>
        <fullName evidence="5">Proteasome maturation protein</fullName>
    </recommendedName>
</protein>
<reference evidence="3" key="1">
    <citation type="journal article" date="2023" name="Insect Mol. Biol.">
        <title>Genome sequencing provides insights into the evolution of gene families encoding plant cell wall-degrading enzymes in longhorned beetles.</title>
        <authorList>
            <person name="Shin N.R."/>
            <person name="Okamura Y."/>
            <person name="Kirsch R."/>
            <person name="Pauchet Y."/>
        </authorList>
    </citation>
    <scope>NUCLEOTIDE SEQUENCE</scope>
    <source>
        <strain evidence="3">MMC_N1</strain>
    </source>
</reference>
<dbReference type="PANTHER" id="PTHR12828:SF3">
    <property type="entry name" value="PROTEASOME MATURATION PROTEIN"/>
    <property type="match status" value="1"/>
</dbReference>
<dbReference type="PANTHER" id="PTHR12828">
    <property type="entry name" value="PROTEASOME MATURATION PROTEIN UMP1"/>
    <property type="match status" value="1"/>
</dbReference>
<dbReference type="Pfam" id="PF05348">
    <property type="entry name" value="UMP1"/>
    <property type="match status" value="1"/>
</dbReference>
<accession>A0ABQ9J042</accession>
<keyword evidence="4" id="KW-1185">Reference proteome</keyword>
<comment type="similarity">
    <text evidence="2">Belongs to the POMP/UMP1 family.</text>
</comment>
<evidence type="ECO:0000313" key="3">
    <source>
        <dbReference type="EMBL" id="KAJ8969841.1"/>
    </source>
</evidence>
<name>A0ABQ9J042_9CUCU</name>
<dbReference type="EMBL" id="JAPWTJ010001713">
    <property type="protein sequence ID" value="KAJ8969841.1"/>
    <property type="molecule type" value="Genomic_DNA"/>
</dbReference>
<sequence length="141" mass="15438">MSFALPSVKSKPEIPDNFHINEGFFGVQDVMTNGLGRAKCGVDVPHALANSESNYRNNVNRMNMTILRNIQGLHAPLRLGMELKSAKKIGRLPFLSSSNVMLDALTGRDLEIGPEDLFDTPEFIEAAGHPHAVVERSLGIL</sequence>
<comment type="caution">
    <text evidence="3">The sequence shown here is derived from an EMBL/GenBank/DDBJ whole genome shotgun (WGS) entry which is preliminary data.</text>
</comment>
<dbReference type="InterPro" id="IPR008012">
    <property type="entry name" value="Ump1"/>
</dbReference>
<proteinExistence type="inferred from homology"/>
<evidence type="ECO:0000313" key="4">
    <source>
        <dbReference type="Proteomes" id="UP001162164"/>
    </source>
</evidence>